<dbReference type="Proteomes" id="UP001652628">
    <property type="component" value="Chromosome 3"/>
</dbReference>
<keyword evidence="6 13" id="KW-1133">Transmembrane helix</keyword>
<feature type="transmembrane region" description="Helical" evidence="13">
    <location>
        <begin position="180"/>
        <end position="198"/>
    </location>
</feature>
<dbReference type="InterPro" id="IPR051384">
    <property type="entry name" value="Mth_GPCR"/>
</dbReference>
<feature type="signal peptide" evidence="14">
    <location>
        <begin position="1"/>
        <end position="24"/>
    </location>
</feature>
<name>A0AB39YZ55_DROSZ</name>
<dbReference type="SUPFAM" id="SSF63877">
    <property type="entry name" value="Methuselah ectodomain"/>
    <property type="match status" value="1"/>
</dbReference>
<feature type="domain" description="G-protein coupled receptors family 2 profile 2" evidence="15">
    <location>
        <begin position="183"/>
        <end position="421"/>
    </location>
</feature>
<dbReference type="InterPro" id="IPR017981">
    <property type="entry name" value="GPCR_2-like_7TM"/>
</dbReference>
<keyword evidence="11" id="KW-0325">Glycoprotein</keyword>
<evidence type="ECO:0000256" key="10">
    <source>
        <dbReference type="ARBA" id="ARBA00023170"/>
    </source>
</evidence>
<evidence type="ECO:0000259" key="15">
    <source>
        <dbReference type="PROSITE" id="PS50261"/>
    </source>
</evidence>
<feature type="transmembrane region" description="Helical" evidence="13">
    <location>
        <begin position="281"/>
        <end position="303"/>
    </location>
</feature>
<dbReference type="PANTHER" id="PTHR47154:SF2">
    <property type="entry name" value="G-PROTEIN COUPLED RECEPTOR MTH-RELATED"/>
    <property type="match status" value="1"/>
</dbReference>
<proteinExistence type="inferred from homology"/>
<keyword evidence="5 14" id="KW-0732">Signal</keyword>
<keyword evidence="3" id="KW-1003">Cell membrane</keyword>
<dbReference type="InterPro" id="IPR023311">
    <property type="entry name" value="Methusela_ecto_dom_2"/>
</dbReference>
<dbReference type="AlphaFoldDB" id="A0AB39YZ55"/>
<evidence type="ECO:0000256" key="8">
    <source>
        <dbReference type="ARBA" id="ARBA00023136"/>
    </source>
</evidence>
<accession>A0AB39YZ55</accession>
<dbReference type="RefSeq" id="XP_016924576.4">
    <property type="nucleotide sequence ID" value="XM_017069087.4"/>
</dbReference>
<feature type="transmembrane region" description="Helical" evidence="13">
    <location>
        <begin position="323"/>
        <end position="341"/>
    </location>
</feature>
<evidence type="ECO:0000313" key="16">
    <source>
        <dbReference type="Proteomes" id="UP001652628"/>
    </source>
</evidence>
<dbReference type="GeneID" id="108005759"/>
<evidence type="ECO:0000313" key="17">
    <source>
        <dbReference type="RefSeq" id="XP_016924576.4"/>
    </source>
</evidence>
<dbReference type="Pfam" id="PF06652">
    <property type="entry name" value="Methuselah_N"/>
    <property type="match status" value="1"/>
</dbReference>
<dbReference type="InterPro" id="IPR044860">
    <property type="entry name" value="Methusela_ecto_dom_1"/>
</dbReference>
<dbReference type="PROSITE" id="PS50261">
    <property type="entry name" value="G_PROTEIN_RECEP_F2_4"/>
    <property type="match status" value="1"/>
</dbReference>
<comment type="subcellular location">
    <subcellularLocation>
        <location evidence="1">Cell membrane</location>
        <topology evidence="1">Multi-pass membrane protein</topology>
    </subcellularLocation>
</comment>
<evidence type="ECO:0000256" key="1">
    <source>
        <dbReference type="ARBA" id="ARBA00004651"/>
    </source>
</evidence>
<dbReference type="PANTHER" id="PTHR47154">
    <property type="entry name" value="G-PROTEIN COUPLED RECEPTOR MTH-RELATED"/>
    <property type="match status" value="1"/>
</dbReference>
<dbReference type="InterPro" id="IPR036272">
    <property type="entry name" value="Methuselah_N_sf"/>
</dbReference>
<keyword evidence="10" id="KW-0675">Receptor</keyword>
<dbReference type="GO" id="GO:0008528">
    <property type="term" value="F:G protein-coupled peptide receptor activity"/>
    <property type="evidence" value="ECO:0007669"/>
    <property type="project" value="TreeGrafter"/>
</dbReference>
<organism evidence="16 17">
    <name type="scientific">Drosophila suzukii</name>
    <name type="common">Spotted-wing drosophila fruit fly</name>
    <dbReference type="NCBI Taxonomy" id="28584"/>
    <lineage>
        <taxon>Eukaryota</taxon>
        <taxon>Metazoa</taxon>
        <taxon>Ecdysozoa</taxon>
        <taxon>Arthropoda</taxon>
        <taxon>Hexapoda</taxon>
        <taxon>Insecta</taxon>
        <taxon>Pterygota</taxon>
        <taxon>Neoptera</taxon>
        <taxon>Endopterygota</taxon>
        <taxon>Diptera</taxon>
        <taxon>Brachycera</taxon>
        <taxon>Muscomorpha</taxon>
        <taxon>Ephydroidea</taxon>
        <taxon>Drosophilidae</taxon>
        <taxon>Drosophila</taxon>
        <taxon>Sophophora</taxon>
    </lineage>
</organism>
<evidence type="ECO:0000256" key="4">
    <source>
        <dbReference type="ARBA" id="ARBA00022692"/>
    </source>
</evidence>
<evidence type="ECO:0000256" key="14">
    <source>
        <dbReference type="SAM" id="SignalP"/>
    </source>
</evidence>
<gene>
    <name evidence="17" type="primary">mthl6</name>
</gene>
<evidence type="ECO:0000256" key="2">
    <source>
        <dbReference type="ARBA" id="ARBA00008979"/>
    </source>
</evidence>
<keyword evidence="12" id="KW-0807">Transducer</keyword>
<keyword evidence="7" id="KW-0297">G-protein coupled receptor</keyword>
<sequence>MLKPLNKVFLLILLFLMIVNKSIANISNCTFFDTVDLSGIKKKNHEYEYGVMKIPFNQTGKYSYLKLVNGSTVSTKRHRRACVCKNKSCIRFCCPQENKWRPGICTDSLQNEYFKMEPIMNISFNDQIILRDYTCEDLNIQWYTFFEDETFLLQAFDWYSNKEFQIFKHSSKLVPAVREIGEISLLCYILTMAVYLYVKKLQNLGGKCFTCCLFCMFMKCFFWVLNSWNLLKNIHSVAGYTTYFFWMASFLWFFVLNHVFWESFGGDKTKPPRFCFQTYSIFVWTSAAVLTILIYPLNSFLNIGTQNMCRYFVILEDWNWLPGIYYGPMLFLSICSMIFTIRTGRTIRKQLKDLKKCNPLVDVTSSLMWLRLCTILGVTWSLDLIICTMQTYRFWPQVLWLGDYYHAAFGIPIFVLLILKSSTFHLLKKGNRDKNQQKHPEANIADTAC</sequence>
<keyword evidence="9" id="KW-1015">Disulfide bond</keyword>
<evidence type="ECO:0000256" key="13">
    <source>
        <dbReference type="SAM" id="Phobius"/>
    </source>
</evidence>
<evidence type="ECO:0000256" key="6">
    <source>
        <dbReference type="ARBA" id="ARBA00022989"/>
    </source>
</evidence>
<keyword evidence="4 13" id="KW-0812">Transmembrane</keyword>
<keyword evidence="8 13" id="KW-0472">Membrane</keyword>
<evidence type="ECO:0000256" key="3">
    <source>
        <dbReference type="ARBA" id="ARBA00022475"/>
    </source>
</evidence>
<dbReference type="Gene3D" id="1.20.1070.10">
    <property type="entry name" value="Rhodopsin 7-helix transmembrane proteins"/>
    <property type="match status" value="1"/>
</dbReference>
<dbReference type="InterPro" id="IPR010596">
    <property type="entry name" value="Methuselah_N_dom"/>
</dbReference>
<evidence type="ECO:0000256" key="9">
    <source>
        <dbReference type="ARBA" id="ARBA00023157"/>
    </source>
</evidence>
<reference evidence="17" key="1">
    <citation type="submission" date="2025-08" db="UniProtKB">
        <authorList>
            <consortium name="RefSeq"/>
        </authorList>
    </citation>
    <scope>IDENTIFICATION</scope>
</reference>
<feature type="transmembrane region" description="Helical" evidence="13">
    <location>
        <begin position="243"/>
        <end position="261"/>
    </location>
</feature>
<evidence type="ECO:0000256" key="11">
    <source>
        <dbReference type="ARBA" id="ARBA00023180"/>
    </source>
</evidence>
<dbReference type="Gene3D" id="2.170.180.11">
    <property type="entry name" value="Methuselah ectodomain, domain 2"/>
    <property type="match status" value="1"/>
</dbReference>
<evidence type="ECO:0000256" key="7">
    <source>
        <dbReference type="ARBA" id="ARBA00023040"/>
    </source>
</evidence>
<evidence type="ECO:0000256" key="5">
    <source>
        <dbReference type="ARBA" id="ARBA00022729"/>
    </source>
</evidence>
<dbReference type="GO" id="GO:0007166">
    <property type="term" value="P:cell surface receptor signaling pathway"/>
    <property type="evidence" value="ECO:0007669"/>
    <property type="project" value="InterPro"/>
</dbReference>
<comment type="similarity">
    <text evidence="2">Belongs to the G-protein coupled receptor 2 family. Mth subfamily.</text>
</comment>
<feature type="transmembrane region" description="Helical" evidence="13">
    <location>
        <begin position="369"/>
        <end position="392"/>
    </location>
</feature>
<feature type="transmembrane region" description="Helical" evidence="13">
    <location>
        <begin position="210"/>
        <end position="231"/>
    </location>
</feature>
<dbReference type="Gene3D" id="2.30.160.11">
    <property type="match status" value="1"/>
</dbReference>
<feature type="transmembrane region" description="Helical" evidence="13">
    <location>
        <begin position="404"/>
        <end position="427"/>
    </location>
</feature>
<evidence type="ECO:0000256" key="12">
    <source>
        <dbReference type="ARBA" id="ARBA00023224"/>
    </source>
</evidence>
<protein>
    <submittedName>
        <fullName evidence="17">Probable G-protein coupled receptor Mth-like 6</fullName>
    </submittedName>
</protein>
<feature type="chain" id="PRO_5046336254" evidence="14">
    <location>
        <begin position="25"/>
        <end position="449"/>
    </location>
</feature>
<keyword evidence="16" id="KW-1185">Reference proteome</keyword>
<dbReference type="GO" id="GO:0005886">
    <property type="term" value="C:plasma membrane"/>
    <property type="evidence" value="ECO:0007669"/>
    <property type="project" value="UniProtKB-SubCell"/>
</dbReference>